<name>A0ABU2WDD0_9GAMM</name>
<evidence type="ECO:0000313" key="2">
    <source>
        <dbReference type="Proteomes" id="UP001254608"/>
    </source>
</evidence>
<organism evidence="1 2">
    <name type="scientific">Banduia mediterranea</name>
    <dbReference type="NCBI Taxonomy" id="3075609"/>
    <lineage>
        <taxon>Bacteria</taxon>
        <taxon>Pseudomonadati</taxon>
        <taxon>Pseudomonadota</taxon>
        <taxon>Gammaproteobacteria</taxon>
        <taxon>Nevskiales</taxon>
        <taxon>Algiphilaceae</taxon>
        <taxon>Banduia</taxon>
    </lineage>
</organism>
<keyword evidence="2" id="KW-1185">Reference proteome</keyword>
<evidence type="ECO:0000313" key="1">
    <source>
        <dbReference type="EMBL" id="MDT0495876.1"/>
    </source>
</evidence>
<dbReference type="RefSeq" id="WP_311363268.1">
    <property type="nucleotide sequence ID" value="NZ_JAVRIC010000001.1"/>
</dbReference>
<protein>
    <submittedName>
        <fullName evidence="1">Uncharacterized protein</fullName>
    </submittedName>
</protein>
<gene>
    <name evidence="1" type="ORF">RM530_00645</name>
</gene>
<reference evidence="1 2" key="1">
    <citation type="submission" date="2023-09" db="EMBL/GenBank/DDBJ databases">
        <authorList>
            <person name="Rey-Velasco X."/>
        </authorList>
    </citation>
    <scope>NUCLEOTIDE SEQUENCE [LARGE SCALE GENOMIC DNA]</scope>
    <source>
        <strain evidence="1 2">W345</strain>
    </source>
</reference>
<comment type="caution">
    <text evidence="1">The sequence shown here is derived from an EMBL/GenBank/DDBJ whole genome shotgun (WGS) entry which is preliminary data.</text>
</comment>
<dbReference type="EMBL" id="JAVRIC010000001">
    <property type="protein sequence ID" value="MDT0495876.1"/>
    <property type="molecule type" value="Genomic_DNA"/>
</dbReference>
<dbReference type="Proteomes" id="UP001254608">
    <property type="component" value="Unassembled WGS sequence"/>
</dbReference>
<proteinExistence type="predicted"/>
<accession>A0ABU2WDD0</accession>
<sequence length="193" mass="21126">MWIGGLRQGARPDPDLADIMTGEKDDETMSSLIVNASQAITAGRGVHLEATDGEQRTKELGGSVGANLGLSIGNPMAGPSGGLQGQFSGNLRDMYTDTGNVSVDYASRLHSRIPEIREDAMKDFRKEFHHAPEDHYDRLEANEWLAHRMADDLREEIKNVGVRSCSLPNFFGFATFPGWPVLYASNSSARSIM</sequence>